<feature type="signal peptide" evidence="1">
    <location>
        <begin position="1"/>
        <end position="29"/>
    </location>
</feature>
<dbReference type="AlphaFoldDB" id="A0A5N6WB68"/>
<evidence type="ECO:0008006" key="4">
    <source>
        <dbReference type="Google" id="ProtNLM"/>
    </source>
</evidence>
<name>A0A5N6WB68_9EURO</name>
<dbReference type="Proteomes" id="UP000325433">
    <property type="component" value="Unassembled WGS sequence"/>
</dbReference>
<keyword evidence="3" id="KW-1185">Reference proteome</keyword>
<dbReference type="EMBL" id="ML738299">
    <property type="protein sequence ID" value="KAE8317902.1"/>
    <property type="molecule type" value="Genomic_DNA"/>
</dbReference>
<feature type="chain" id="PRO_5024851879" description="Secreted protein" evidence="1">
    <location>
        <begin position="30"/>
        <end position="79"/>
    </location>
</feature>
<accession>A0A5N6WB68</accession>
<keyword evidence="1" id="KW-0732">Signal</keyword>
<evidence type="ECO:0000313" key="3">
    <source>
        <dbReference type="Proteomes" id="UP000325433"/>
    </source>
</evidence>
<evidence type="ECO:0000313" key="2">
    <source>
        <dbReference type="EMBL" id="KAE8317902.1"/>
    </source>
</evidence>
<protein>
    <recommendedName>
        <fullName evidence="4">Secreted protein</fullName>
    </recommendedName>
</protein>
<sequence>MPSSLRNVISMVNNFPLGLLGSFWMLAHACHGMSIGNGSSCSANHRSLVTIGGLHACIAFPLGTISGPSSAKRTFYRTW</sequence>
<organism evidence="2 3">
    <name type="scientific">Aspergillus transmontanensis</name>
    <dbReference type="NCBI Taxonomy" id="1034304"/>
    <lineage>
        <taxon>Eukaryota</taxon>
        <taxon>Fungi</taxon>
        <taxon>Dikarya</taxon>
        <taxon>Ascomycota</taxon>
        <taxon>Pezizomycotina</taxon>
        <taxon>Eurotiomycetes</taxon>
        <taxon>Eurotiomycetidae</taxon>
        <taxon>Eurotiales</taxon>
        <taxon>Aspergillaceae</taxon>
        <taxon>Aspergillus</taxon>
        <taxon>Aspergillus subgen. Circumdati</taxon>
    </lineage>
</organism>
<gene>
    <name evidence="2" type="ORF">BDV41DRAFT_442671</name>
</gene>
<proteinExistence type="predicted"/>
<evidence type="ECO:0000256" key="1">
    <source>
        <dbReference type="SAM" id="SignalP"/>
    </source>
</evidence>
<reference evidence="3" key="1">
    <citation type="submission" date="2019-04" db="EMBL/GenBank/DDBJ databases">
        <title>Friends and foes A comparative genomics studyof 23 Aspergillus species from section Flavi.</title>
        <authorList>
            <consortium name="DOE Joint Genome Institute"/>
            <person name="Kjaerbolling I."/>
            <person name="Vesth T."/>
            <person name="Frisvad J.C."/>
            <person name="Nybo J.L."/>
            <person name="Theobald S."/>
            <person name="Kildgaard S."/>
            <person name="Isbrandt T."/>
            <person name="Kuo A."/>
            <person name="Sato A."/>
            <person name="Lyhne E.K."/>
            <person name="Kogle M.E."/>
            <person name="Wiebenga A."/>
            <person name="Kun R.S."/>
            <person name="Lubbers R.J."/>
            <person name="Makela M.R."/>
            <person name="Barry K."/>
            <person name="Chovatia M."/>
            <person name="Clum A."/>
            <person name="Daum C."/>
            <person name="Haridas S."/>
            <person name="He G."/>
            <person name="LaButti K."/>
            <person name="Lipzen A."/>
            <person name="Mondo S."/>
            <person name="Riley R."/>
            <person name="Salamov A."/>
            <person name="Simmons B.A."/>
            <person name="Magnuson J.K."/>
            <person name="Henrissat B."/>
            <person name="Mortensen U.H."/>
            <person name="Larsen T.O."/>
            <person name="Devries R.P."/>
            <person name="Grigoriev I.V."/>
            <person name="Machida M."/>
            <person name="Baker S.E."/>
            <person name="Andersen M.R."/>
        </authorList>
    </citation>
    <scope>NUCLEOTIDE SEQUENCE [LARGE SCALE GENOMIC DNA]</scope>
    <source>
        <strain evidence="3">CBS 130015</strain>
    </source>
</reference>